<sequence length="240" mass="26177">MITFALAPATLPAGERVYAVGDVHGCSDRLRALHREINRDLVARPVADALVIHLGDYVDRGPDSAGVVETLLQPFPFTGEGPGPRVINLMGNHEEMMLMSLADADTAPVWLANGGDMALESWGVSLRTRVRQWVAAIPDRHLSFLQALPLMHAAGGYVFVHAGLRPRVPLTRQSRFDMLWIREPFLSFEGDLPGVVVHGHTPEPEPVVRPHRIGIDTGACMGGALTCLVLEADRMSFLRA</sequence>
<evidence type="ECO:0000313" key="3">
    <source>
        <dbReference type="Proteomes" id="UP000325255"/>
    </source>
</evidence>
<proteinExistence type="predicted"/>
<dbReference type="GO" id="GO:0008803">
    <property type="term" value="F:bis(5'-nucleosyl)-tetraphosphatase (symmetrical) activity"/>
    <property type="evidence" value="ECO:0007669"/>
    <property type="project" value="TreeGrafter"/>
</dbReference>
<evidence type="ECO:0000313" key="2">
    <source>
        <dbReference type="EMBL" id="KAA5611522.1"/>
    </source>
</evidence>
<dbReference type="CDD" id="cd00144">
    <property type="entry name" value="MPP_PPP_family"/>
    <property type="match status" value="1"/>
</dbReference>
<dbReference type="Gene3D" id="3.60.21.10">
    <property type="match status" value="1"/>
</dbReference>
<dbReference type="SUPFAM" id="SSF56300">
    <property type="entry name" value="Metallo-dependent phosphatases"/>
    <property type="match status" value="1"/>
</dbReference>
<dbReference type="OrthoDB" id="9807890at2"/>
<dbReference type="InterPro" id="IPR029052">
    <property type="entry name" value="Metallo-depent_PP-like"/>
</dbReference>
<keyword evidence="3" id="KW-1185">Reference proteome</keyword>
<comment type="caution">
    <text evidence="2">The sequence shown here is derived from an EMBL/GenBank/DDBJ whole genome shotgun (WGS) entry which is preliminary data.</text>
</comment>
<dbReference type="PANTHER" id="PTHR42850:SF4">
    <property type="entry name" value="ZINC-DEPENDENT ENDOPOLYPHOSPHATASE"/>
    <property type="match status" value="1"/>
</dbReference>
<organism evidence="2 3">
    <name type="scientific">Rhodovastum atsumiense</name>
    <dbReference type="NCBI Taxonomy" id="504468"/>
    <lineage>
        <taxon>Bacteria</taxon>
        <taxon>Pseudomonadati</taxon>
        <taxon>Pseudomonadota</taxon>
        <taxon>Alphaproteobacteria</taxon>
        <taxon>Acetobacterales</taxon>
        <taxon>Acetobacteraceae</taxon>
        <taxon>Rhodovastum</taxon>
    </lineage>
</organism>
<feature type="domain" description="Calcineurin-like phosphoesterase" evidence="1">
    <location>
        <begin position="16"/>
        <end position="204"/>
    </location>
</feature>
<dbReference type="Proteomes" id="UP000325255">
    <property type="component" value="Unassembled WGS sequence"/>
</dbReference>
<gene>
    <name evidence="2" type="ORF">F1189_14445</name>
</gene>
<dbReference type="RefSeq" id="WP_150041527.1">
    <property type="nucleotide sequence ID" value="NZ_OW485601.1"/>
</dbReference>
<dbReference type="GO" id="GO:0110154">
    <property type="term" value="P:RNA decapping"/>
    <property type="evidence" value="ECO:0007669"/>
    <property type="project" value="TreeGrafter"/>
</dbReference>
<dbReference type="PANTHER" id="PTHR42850">
    <property type="entry name" value="METALLOPHOSPHOESTERASE"/>
    <property type="match status" value="1"/>
</dbReference>
<reference evidence="2 3" key="1">
    <citation type="submission" date="2019-09" db="EMBL/GenBank/DDBJ databases">
        <title>Genome sequence of Rhodovastum atsumiense, a diverse member of the Acetobacteraceae family of non-sulfur purple photosynthetic bacteria.</title>
        <authorList>
            <person name="Meyer T."/>
            <person name="Kyndt J."/>
        </authorList>
    </citation>
    <scope>NUCLEOTIDE SEQUENCE [LARGE SCALE GENOMIC DNA]</scope>
    <source>
        <strain evidence="2 3">DSM 21279</strain>
    </source>
</reference>
<protein>
    <submittedName>
        <fullName evidence="2">Serine/threonine protein phosphatase</fullName>
    </submittedName>
</protein>
<dbReference type="GO" id="GO:0005737">
    <property type="term" value="C:cytoplasm"/>
    <property type="evidence" value="ECO:0007669"/>
    <property type="project" value="TreeGrafter"/>
</dbReference>
<name>A0A5M6ITD1_9PROT</name>
<dbReference type="EMBL" id="VWPK01000020">
    <property type="protein sequence ID" value="KAA5611522.1"/>
    <property type="molecule type" value="Genomic_DNA"/>
</dbReference>
<evidence type="ECO:0000259" key="1">
    <source>
        <dbReference type="Pfam" id="PF00149"/>
    </source>
</evidence>
<dbReference type="InterPro" id="IPR004843">
    <property type="entry name" value="Calcineurin-like_PHP"/>
</dbReference>
<dbReference type="GO" id="GO:0016791">
    <property type="term" value="F:phosphatase activity"/>
    <property type="evidence" value="ECO:0007669"/>
    <property type="project" value="TreeGrafter"/>
</dbReference>
<accession>A0A5M6ITD1</accession>
<dbReference type="Pfam" id="PF00149">
    <property type="entry name" value="Metallophos"/>
    <property type="match status" value="1"/>
</dbReference>
<dbReference type="AlphaFoldDB" id="A0A5M6ITD1"/>
<dbReference type="InterPro" id="IPR050126">
    <property type="entry name" value="Ap4A_hydrolase"/>
</dbReference>